<dbReference type="PROSITE" id="PS01159">
    <property type="entry name" value="WW_DOMAIN_1"/>
    <property type="match status" value="4"/>
</dbReference>
<evidence type="ECO:0000256" key="1">
    <source>
        <dbReference type="ARBA" id="ARBA00000885"/>
    </source>
</evidence>
<dbReference type="PANTHER" id="PTHR11254:SF440">
    <property type="entry name" value="E3 UBIQUITIN-PROTEIN LIGASE NEDD-4"/>
    <property type="match status" value="1"/>
</dbReference>
<feature type="compositionally biased region" description="Polar residues" evidence="11">
    <location>
        <begin position="259"/>
        <end position="277"/>
    </location>
</feature>
<organism evidence="14 15">
    <name type="scientific">Thecamonas trahens ATCC 50062</name>
    <dbReference type="NCBI Taxonomy" id="461836"/>
    <lineage>
        <taxon>Eukaryota</taxon>
        <taxon>Apusozoa</taxon>
        <taxon>Apusomonadida</taxon>
        <taxon>Apusomonadidae</taxon>
        <taxon>Thecamonas</taxon>
    </lineage>
</organism>
<feature type="compositionally biased region" description="Low complexity" evidence="11">
    <location>
        <begin position="102"/>
        <end position="120"/>
    </location>
</feature>
<evidence type="ECO:0000256" key="11">
    <source>
        <dbReference type="SAM" id="MobiDB-lite"/>
    </source>
</evidence>
<dbReference type="InterPro" id="IPR001202">
    <property type="entry name" value="WW_dom"/>
</dbReference>
<feature type="compositionally biased region" description="Basic and acidic residues" evidence="11">
    <location>
        <begin position="145"/>
        <end position="158"/>
    </location>
</feature>
<dbReference type="Gene3D" id="2.20.70.10">
    <property type="match status" value="4"/>
</dbReference>
<dbReference type="EC" id="2.3.2.26" evidence="8"/>
<feature type="region of interest" description="Disordered" evidence="11">
    <location>
        <begin position="145"/>
        <end position="286"/>
    </location>
</feature>
<feature type="domain" description="WW" evidence="12">
    <location>
        <begin position="323"/>
        <end position="356"/>
    </location>
</feature>
<reference evidence="14 15" key="1">
    <citation type="submission" date="2010-05" db="EMBL/GenBank/DDBJ databases">
        <title>The Genome Sequence of Thecamonas trahens ATCC 50062.</title>
        <authorList>
            <consortium name="The Broad Institute Genome Sequencing Platform"/>
            <person name="Russ C."/>
            <person name="Cuomo C."/>
            <person name="Shea T."/>
            <person name="Young S.K."/>
            <person name="Zeng Q."/>
            <person name="Koehrsen M."/>
            <person name="Haas B."/>
            <person name="Borodovsky M."/>
            <person name="Guigo R."/>
            <person name="Alvarado L."/>
            <person name="Berlin A."/>
            <person name="Bochicchio J."/>
            <person name="Borenstein D."/>
            <person name="Chapman S."/>
            <person name="Chen Z."/>
            <person name="Freedman E."/>
            <person name="Gellesch M."/>
            <person name="Goldberg J."/>
            <person name="Griggs A."/>
            <person name="Gujja S."/>
            <person name="Heilman E."/>
            <person name="Heiman D."/>
            <person name="Hepburn T."/>
            <person name="Howarth C."/>
            <person name="Jen D."/>
            <person name="Larson L."/>
            <person name="Mehta T."/>
            <person name="Park D."/>
            <person name="Pearson M."/>
            <person name="Roberts A."/>
            <person name="Saif S."/>
            <person name="Shenoy N."/>
            <person name="Sisk P."/>
            <person name="Stolte C."/>
            <person name="Sykes S."/>
            <person name="Thomson T."/>
            <person name="Walk T."/>
            <person name="White J."/>
            <person name="Yandava C."/>
            <person name="Burger G."/>
            <person name="Gray M.W."/>
            <person name="Holland P.W.H."/>
            <person name="King N."/>
            <person name="Lang F.B.F."/>
            <person name="Roger A.J."/>
            <person name="Ruiz-Trillo I."/>
            <person name="Lander E."/>
            <person name="Nusbaum C."/>
        </authorList>
    </citation>
    <scope>NUCLEOTIDE SEQUENCE [LARGE SCALE GENOMIC DNA]</scope>
    <source>
        <strain evidence="14 15">ATCC 50062</strain>
    </source>
</reference>
<feature type="compositionally biased region" description="Acidic residues" evidence="11">
    <location>
        <begin position="188"/>
        <end position="204"/>
    </location>
</feature>
<dbReference type="RefSeq" id="XP_013760923.1">
    <property type="nucleotide sequence ID" value="XM_013905469.1"/>
</dbReference>
<keyword evidence="7 8" id="KW-0833">Ubl conjugation pathway</keyword>
<dbReference type="GO" id="GO:0005737">
    <property type="term" value="C:cytoplasm"/>
    <property type="evidence" value="ECO:0007669"/>
    <property type="project" value="UniProtKB-SubCell"/>
</dbReference>
<dbReference type="InterPro" id="IPR050409">
    <property type="entry name" value="E3_ubiq-protein_ligase"/>
</dbReference>
<dbReference type="PROSITE" id="PS50237">
    <property type="entry name" value="HECT"/>
    <property type="match status" value="1"/>
</dbReference>
<dbReference type="Pfam" id="PF00397">
    <property type="entry name" value="WW"/>
    <property type="match status" value="5"/>
</dbReference>
<dbReference type="Gene3D" id="3.30.2160.10">
    <property type="entry name" value="Hect, E3 ligase catalytic domain"/>
    <property type="match status" value="1"/>
</dbReference>
<dbReference type="InterPro" id="IPR035983">
    <property type="entry name" value="Hect_E3_ubiquitin_ligase"/>
</dbReference>
<dbReference type="CDD" id="cd00201">
    <property type="entry name" value="WW"/>
    <property type="match status" value="5"/>
</dbReference>
<dbReference type="GO" id="GO:0006511">
    <property type="term" value="P:ubiquitin-dependent protein catabolic process"/>
    <property type="evidence" value="ECO:0007669"/>
    <property type="project" value="InterPro"/>
</dbReference>
<evidence type="ECO:0000313" key="14">
    <source>
        <dbReference type="EMBL" id="KNC56410.1"/>
    </source>
</evidence>
<dbReference type="FunFam" id="2.20.70.10:FF:000017">
    <property type="entry name" value="E3 ubiquitin-protein ligase"/>
    <property type="match status" value="3"/>
</dbReference>
<dbReference type="PANTHER" id="PTHR11254">
    <property type="entry name" value="HECT DOMAIN UBIQUITIN-PROTEIN LIGASE"/>
    <property type="match status" value="1"/>
</dbReference>
<dbReference type="GO" id="GO:0061630">
    <property type="term" value="F:ubiquitin protein ligase activity"/>
    <property type="evidence" value="ECO:0007669"/>
    <property type="project" value="UniProtKB-EC"/>
</dbReference>
<evidence type="ECO:0000256" key="4">
    <source>
        <dbReference type="ARBA" id="ARBA00022490"/>
    </source>
</evidence>
<evidence type="ECO:0000256" key="5">
    <source>
        <dbReference type="ARBA" id="ARBA00022679"/>
    </source>
</evidence>
<dbReference type="GO" id="GO:0016567">
    <property type="term" value="P:protein ubiquitination"/>
    <property type="evidence" value="ECO:0007669"/>
    <property type="project" value="UniProtKB-UniPathway"/>
</dbReference>
<keyword evidence="15" id="KW-1185">Reference proteome</keyword>
<keyword evidence="4" id="KW-0963">Cytoplasm</keyword>
<feature type="compositionally biased region" description="Gly residues" evidence="11">
    <location>
        <begin position="160"/>
        <end position="176"/>
    </location>
</feature>
<dbReference type="Proteomes" id="UP000054408">
    <property type="component" value="Unassembled WGS sequence"/>
</dbReference>
<evidence type="ECO:0000256" key="10">
    <source>
        <dbReference type="PROSITE-ProRule" id="PRU00104"/>
    </source>
</evidence>
<dbReference type="AlphaFoldDB" id="A0A0L0DW16"/>
<dbReference type="EMBL" id="GL349441">
    <property type="protein sequence ID" value="KNC56410.1"/>
    <property type="molecule type" value="Genomic_DNA"/>
</dbReference>
<proteinExistence type="predicted"/>
<dbReference type="InterPro" id="IPR024928">
    <property type="entry name" value="E3_ub_ligase_SMURF1"/>
</dbReference>
<dbReference type="OMA" id="WKRPTLD"/>
<dbReference type="FunFam" id="3.30.2410.10:FF:000001">
    <property type="entry name" value="E3 ubiquitin-protein ligase NEDD4-like"/>
    <property type="match status" value="1"/>
</dbReference>
<name>A0A0L0DW16_THETB</name>
<comment type="catalytic activity">
    <reaction evidence="1 8">
        <text>S-ubiquitinyl-[E2 ubiquitin-conjugating enzyme]-L-cysteine + [acceptor protein]-L-lysine = [E2 ubiquitin-conjugating enzyme]-L-cysteine + N(6)-ubiquitinyl-[acceptor protein]-L-lysine.</text>
        <dbReference type="EC" id="2.3.2.26"/>
    </reaction>
</comment>
<feature type="domain" description="WW" evidence="12">
    <location>
        <begin position="123"/>
        <end position="156"/>
    </location>
</feature>
<evidence type="ECO:0000256" key="9">
    <source>
        <dbReference type="PIRSR" id="PIRSR001569-1"/>
    </source>
</evidence>
<evidence type="ECO:0000259" key="12">
    <source>
        <dbReference type="PROSITE" id="PS50020"/>
    </source>
</evidence>
<dbReference type="SUPFAM" id="SSF51045">
    <property type="entry name" value="WW domain"/>
    <property type="match status" value="5"/>
</dbReference>
<dbReference type="SMART" id="SM00456">
    <property type="entry name" value="WW"/>
    <property type="match status" value="5"/>
</dbReference>
<feature type="domain" description="WW" evidence="12">
    <location>
        <begin position="276"/>
        <end position="309"/>
    </location>
</feature>
<dbReference type="FunFam" id="3.30.2160.10:FF:000001">
    <property type="entry name" value="E3 ubiquitin-protein ligase NEDD4-like"/>
    <property type="match status" value="1"/>
</dbReference>
<feature type="region of interest" description="Disordered" evidence="11">
    <location>
        <begin position="1"/>
        <end position="130"/>
    </location>
</feature>
<evidence type="ECO:0000256" key="2">
    <source>
        <dbReference type="ARBA" id="ARBA00004496"/>
    </source>
</evidence>
<gene>
    <name evidence="14" type="ORF">AMSG_02381</name>
</gene>
<feature type="active site" description="Glycyl thioester intermediate" evidence="9 10">
    <location>
        <position position="717"/>
    </location>
</feature>
<dbReference type="FunFam" id="3.90.1750.10:FF:000079">
    <property type="entry name" value="E3 ubiquitin-protein ligase"/>
    <property type="match status" value="1"/>
</dbReference>
<dbReference type="Pfam" id="PF00632">
    <property type="entry name" value="HECT"/>
    <property type="match status" value="1"/>
</dbReference>
<feature type="compositionally biased region" description="Basic and acidic residues" evidence="11">
    <location>
        <begin position="28"/>
        <end position="45"/>
    </location>
</feature>
<feature type="domain" description="WW" evidence="12">
    <location>
        <begin position="22"/>
        <end position="55"/>
    </location>
</feature>
<protein>
    <recommendedName>
        <fullName evidence="8">E3 ubiquitin-protein ligase</fullName>
        <ecNumber evidence="8">2.3.2.26</ecNumber>
    </recommendedName>
</protein>
<dbReference type="STRING" id="461836.A0A0L0DW16"/>
<feature type="compositionally biased region" description="Gly residues" evidence="11">
    <location>
        <begin position="58"/>
        <end position="72"/>
    </location>
</feature>
<feature type="domain" description="HECT" evidence="13">
    <location>
        <begin position="414"/>
        <end position="750"/>
    </location>
</feature>
<evidence type="ECO:0000256" key="8">
    <source>
        <dbReference type="PIRNR" id="PIRNR001569"/>
    </source>
</evidence>
<sequence length="750" mass="83242">MRRRGRRGSTQRSSSQETNDLGPLPDGWEERVDSRGRKYYVDHTTRSTSWNDPRLTSAGGGGSSSAAGGGGRSASASSGGRAQAESEEAARQQYQSRVALVASPTASTSTTATAADGTAAGEEPLPDGWEMRRAANGRVYFVNHNDRTTSWEDPRTSSRGDGGGGGGGGSGGGGAAAGAATAAASASDSDDDEDDDDAGDLPDGWEERVDGRGRVYYVNHNQRTTQWERPTNGSRSRRSRRSRRRERRERRSRRSGSRASTTEGPSASAVAGSTTPGLPSGWERRTDARGRTYYVDHNTRTTHWEAPAPVTVPGASSGGGELGPLPAGWEQRLTADGRTFFVDHNTRTTTWEDPRLVGGVATGGTIIVPEYQRNFTAKVQYFHAHHPLAQGECIVKVARETMFQDTVPAIMSKDPSELQKRYRVVLRGEEGLDYGGVSREYFFQISREMFNPYYGLFEYSATDNYTLQINRFSNINEDHLLYFRAIGRIMAVAVLNHKFVDAFFVRHFYKAMLGKPADVEDLELVDAEYARSLKWMLENDITDIMYETFTDSLEEFGATREVELKPGGADIDVTNENKAEYVRLVVNFRLVDSVKDQMNAFLTGFGEVIPIDALGIFDEKELELFIGGINDIDVDDWERNTIYRSPFHRRHKVIKWFWKAVRSFSAEQRSRLLQFVTGTSKLPLGGFAELYGSNGKQQFTIDKKNGSPNSLPAAHTCFLRIDLPVYRSYDQLREKLLYAVEEGQGAFMME</sequence>
<dbReference type="eggNOG" id="KOG0940">
    <property type="taxonomic scope" value="Eukaryota"/>
</dbReference>
<dbReference type="SUPFAM" id="SSF56204">
    <property type="entry name" value="Hect, E3 ligase catalytic domain"/>
    <property type="match status" value="1"/>
</dbReference>
<evidence type="ECO:0000256" key="3">
    <source>
        <dbReference type="ARBA" id="ARBA00004906"/>
    </source>
</evidence>
<evidence type="ECO:0000256" key="6">
    <source>
        <dbReference type="ARBA" id="ARBA00022737"/>
    </source>
</evidence>
<comment type="subcellular location">
    <subcellularLocation>
        <location evidence="2">Cytoplasm</location>
    </subcellularLocation>
</comment>
<evidence type="ECO:0000259" key="13">
    <source>
        <dbReference type="PROSITE" id="PS50237"/>
    </source>
</evidence>
<dbReference type="GeneID" id="25562062"/>
<dbReference type="PROSITE" id="PS50020">
    <property type="entry name" value="WW_DOMAIN_2"/>
    <property type="match status" value="5"/>
</dbReference>
<dbReference type="UniPathway" id="UPA00143"/>
<feature type="compositionally biased region" description="Low complexity" evidence="11">
    <location>
        <begin position="73"/>
        <end position="83"/>
    </location>
</feature>
<dbReference type="OrthoDB" id="423283at2759"/>
<dbReference type="InterPro" id="IPR036020">
    <property type="entry name" value="WW_dom_sf"/>
</dbReference>
<dbReference type="InterPro" id="IPR000569">
    <property type="entry name" value="HECT_dom"/>
</dbReference>
<evidence type="ECO:0000256" key="7">
    <source>
        <dbReference type="ARBA" id="ARBA00022786"/>
    </source>
</evidence>
<feature type="domain" description="WW" evidence="12">
    <location>
        <begin position="199"/>
        <end position="232"/>
    </location>
</feature>
<feature type="compositionally biased region" description="Polar residues" evidence="11">
    <location>
        <begin position="219"/>
        <end position="232"/>
    </location>
</feature>
<dbReference type="Gene3D" id="3.90.1750.10">
    <property type="entry name" value="Hect, E3 ligase catalytic domains"/>
    <property type="match status" value="1"/>
</dbReference>
<dbReference type="PIRSF" id="PIRSF001569">
    <property type="entry name" value="E3_ub_ligase_SMURF1"/>
    <property type="match status" value="1"/>
</dbReference>
<keyword evidence="5 8" id="KW-0808">Transferase</keyword>
<dbReference type="Gene3D" id="3.30.2410.10">
    <property type="entry name" value="Hect, E3 ligase catalytic domain"/>
    <property type="match status" value="1"/>
</dbReference>
<dbReference type="CDD" id="cd00078">
    <property type="entry name" value="HECTc"/>
    <property type="match status" value="1"/>
</dbReference>
<feature type="compositionally biased region" description="Low complexity" evidence="11">
    <location>
        <begin position="177"/>
        <end position="187"/>
    </location>
</feature>
<evidence type="ECO:0000313" key="15">
    <source>
        <dbReference type="Proteomes" id="UP000054408"/>
    </source>
</evidence>
<feature type="compositionally biased region" description="Basic residues" evidence="11">
    <location>
        <begin position="235"/>
        <end position="256"/>
    </location>
</feature>
<comment type="pathway">
    <text evidence="3 8">Protein modification; protein ubiquitination.</text>
</comment>
<dbReference type="SMART" id="SM00119">
    <property type="entry name" value="HECTc"/>
    <property type="match status" value="1"/>
</dbReference>
<accession>A0A0L0DW16</accession>
<keyword evidence="6" id="KW-0677">Repeat</keyword>